<comment type="catalytic activity">
    <reaction evidence="1">
        <text>ATP + protein L-histidine = ADP + protein N-phospho-L-histidine.</text>
        <dbReference type="EC" id="2.7.13.3"/>
    </reaction>
</comment>
<dbReference type="EMBL" id="DS989860">
    <property type="protein sequence ID" value="EDX72990.1"/>
    <property type="molecule type" value="Genomic_DNA"/>
</dbReference>
<evidence type="ECO:0000313" key="8">
    <source>
        <dbReference type="Proteomes" id="UP000003835"/>
    </source>
</evidence>
<organism evidence="7 8">
    <name type="scientific">Coleofasciculus chthonoplastes PCC 7420</name>
    <dbReference type="NCBI Taxonomy" id="118168"/>
    <lineage>
        <taxon>Bacteria</taxon>
        <taxon>Bacillati</taxon>
        <taxon>Cyanobacteriota</taxon>
        <taxon>Cyanophyceae</taxon>
        <taxon>Coleofasciculales</taxon>
        <taxon>Coleofasciculaceae</taxon>
        <taxon>Coleofasciculus</taxon>
    </lineage>
</organism>
<dbReference type="GO" id="GO:0000155">
    <property type="term" value="F:phosphorelay sensor kinase activity"/>
    <property type="evidence" value="ECO:0007669"/>
    <property type="project" value="InterPro"/>
</dbReference>
<dbReference type="SMART" id="SM00448">
    <property type="entry name" value="REC"/>
    <property type="match status" value="1"/>
</dbReference>
<dbReference type="InterPro" id="IPR011006">
    <property type="entry name" value="CheY-like_superfamily"/>
</dbReference>
<name>B4VYQ2_9CYAN</name>
<evidence type="ECO:0000313" key="7">
    <source>
        <dbReference type="EMBL" id="EDX72990.1"/>
    </source>
</evidence>
<feature type="domain" description="Response regulatory" evidence="6">
    <location>
        <begin position="3"/>
        <end position="119"/>
    </location>
</feature>
<dbReference type="InterPro" id="IPR003661">
    <property type="entry name" value="HisK_dim/P_dom"/>
</dbReference>
<dbReference type="Pfam" id="PF00072">
    <property type="entry name" value="Response_reg"/>
    <property type="match status" value="1"/>
</dbReference>
<dbReference type="Gene3D" id="3.40.50.2300">
    <property type="match status" value="1"/>
</dbReference>
<dbReference type="EC" id="2.7.13.3" evidence="2"/>
<dbReference type="eggNOG" id="COG0745">
    <property type="taxonomic scope" value="Bacteria"/>
</dbReference>
<evidence type="ECO:0000256" key="5">
    <source>
        <dbReference type="PROSITE-ProRule" id="PRU00169"/>
    </source>
</evidence>
<protein>
    <recommendedName>
        <fullName evidence="2">histidine kinase</fullName>
        <ecNumber evidence="2">2.7.13.3</ecNumber>
    </recommendedName>
</protein>
<dbReference type="Pfam" id="PF00512">
    <property type="entry name" value="HisKA"/>
    <property type="match status" value="1"/>
</dbReference>
<dbReference type="PANTHER" id="PTHR43547:SF2">
    <property type="entry name" value="HYBRID SIGNAL TRANSDUCTION HISTIDINE KINASE C"/>
    <property type="match status" value="1"/>
</dbReference>
<evidence type="ECO:0000256" key="4">
    <source>
        <dbReference type="ARBA" id="ARBA00023012"/>
    </source>
</evidence>
<keyword evidence="4" id="KW-0902">Two-component regulatory system</keyword>
<evidence type="ECO:0000256" key="1">
    <source>
        <dbReference type="ARBA" id="ARBA00000085"/>
    </source>
</evidence>
<feature type="modified residue" description="4-aspartylphosphate" evidence="5">
    <location>
        <position position="52"/>
    </location>
</feature>
<evidence type="ECO:0000259" key="6">
    <source>
        <dbReference type="PROSITE" id="PS50110"/>
    </source>
</evidence>
<dbReference type="PROSITE" id="PS50110">
    <property type="entry name" value="RESPONSE_REGULATORY"/>
    <property type="match status" value="1"/>
</dbReference>
<dbReference type="InterPro" id="IPR001789">
    <property type="entry name" value="Sig_transdc_resp-reg_receiver"/>
</dbReference>
<dbReference type="RefSeq" id="WP_006103792.1">
    <property type="nucleotide sequence ID" value="NZ_DS989860.1"/>
</dbReference>
<dbReference type="STRING" id="118168.MC7420_2608"/>
<dbReference type="HOGENOM" id="CLU_000445_114_72_3"/>
<dbReference type="AlphaFoldDB" id="B4VYQ2"/>
<gene>
    <name evidence="7" type="ORF">MC7420_2608</name>
</gene>
<evidence type="ECO:0000256" key="2">
    <source>
        <dbReference type="ARBA" id="ARBA00012438"/>
    </source>
</evidence>
<dbReference type="SUPFAM" id="SSF47384">
    <property type="entry name" value="Homodimeric domain of signal transducing histidine kinase"/>
    <property type="match status" value="1"/>
</dbReference>
<evidence type="ECO:0000256" key="3">
    <source>
        <dbReference type="ARBA" id="ARBA00022553"/>
    </source>
</evidence>
<keyword evidence="8" id="KW-1185">Reference proteome</keyword>
<reference evidence="7 8" key="1">
    <citation type="submission" date="2008-07" db="EMBL/GenBank/DDBJ databases">
        <authorList>
            <person name="Tandeau de Marsac N."/>
            <person name="Ferriera S."/>
            <person name="Johnson J."/>
            <person name="Kravitz S."/>
            <person name="Beeson K."/>
            <person name="Sutton G."/>
            <person name="Rogers Y.-H."/>
            <person name="Friedman R."/>
            <person name="Frazier M."/>
            <person name="Venter J.C."/>
        </authorList>
    </citation>
    <scope>NUCLEOTIDE SEQUENCE [LARGE SCALE GENOMIC DNA]</scope>
    <source>
        <strain evidence="7 8">PCC 7420</strain>
    </source>
</reference>
<dbReference type="SMART" id="SM00388">
    <property type="entry name" value="HisKA"/>
    <property type="match status" value="1"/>
</dbReference>
<dbReference type="SUPFAM" id="SSF52172">
    <property type="entry name" value="CheY-like"/>
    <property type="match status" value="1"/>
</dbReference>
<sequence length="269" mass="30021">MAKILVIEDELSVRDNILELLEANNFQVTESDNGLAGIQLATQQLPDLIVCDVMMPELDGYEVLTALRSNPATQTIPFIFLTAKASRDDWRQGMELGSDDYLTKPFTAKELLSAIATRLSKQMAIQQQSEAKLDELRSNITSALPRELQTPLNSIVGTSHTLLADYIEAASVRSMIEDIQASGQQLSRSIQNFLLYAELELAETSSERRRTFQTYQTRFSSAIISAQAIAKAREFNRESDLLLNLTDTAVQMAAPRLQKLVFELVDNAF</sequence>
<dbReference type="CDD" id="cd00082">
    <property type="entry name" value="HisKA"/>
    <property type="match status" value="1"/>
</dbReference>
<dbReference type="PANTHER" id="PTHR43547">
    <property type="entry name" value="TWO-COMPONENT HISTIDINE KINASE"/>
    <property type="match status" value="1"/>
</dbReference>
<dbReference type="CDD" id="cd17574">
    <property type="entry name" value="REC_OmpR"/>
    <property type="match status" value="1"/>
</dbReference>
<accession>B4VYQ2</accession>
<dbReference type="InterPro" id="IPR036097">
    <property type="entry name" value="HisK_dim/P_sf"/>
</dbReference>
<proteinExistence type="predicted"/>
<keyword evidence="3 5" id="KW-0597">Phosphoprotein</keyword>
<dbReference type="Proteomes" id="UP000003835">
    <property type="component" value="Unassembled WGS sequence"/>
</dbReference>
<dbReference type="Gene3D" id="1.10.287.130">
    <property type="match status" value="1"/>
</dbReference>